<organism evidence="1 2">
    <name type="scientific">Nephila pilipes</name>
    <name type="common">Giant wood spider</name>
    <name type="synonym">Nephila maculata</name>
    <dbReference type="NCBI Taxonomy" id="299642"/>
    <lineage>
        <taxon>Eukaryota</taxon>
        <taxon>Metazoa</taxon>
        <taxon>Ecdysozoa</taxon>
        <taxon>Arthropoda</taxon>
        <taxon>Chelicerata</taxon>
        <taxon>Arachnida</taxon>
        <taxon>Araneae</taxon>
        <taxon>Araneomorphae</taxon>
        <taxon>Entelegynae</taxon>
        <taxon>Araneoidea</taxon>
        <taxon>Nephilidae</taxon>
        <taxon>Nephila</taxon>
    </lineage>
</organism>
<comment type="caution">
    <text evidence="1">The sequence shown here is derived from an EMBL/GenBank/DDBJ whole genome shotgun (WGS) entry which is preliminary data.</text>
</comment>
<reference evidence="1" key="1">
    <citation type="submission" date="2020-08" db="EMBL/GenBank/DDBJ databases">
        <title>Multicomponent nature underlies the extraordinary mechanical properties of spider dragline silk.</title>
        <authorList>
            <person name="Kono N."/>
            <person name="Nakamura H."/>
            <person name="Mori M."/>
            <person name="Yoshida Y."/>
            <person name="Ohtoshi R."/>
            <person name="Malay A.D."/>
            <person name="Moran D.A.P."/>
            <person name="Tomita M."/>
            <person name="Numata K."/>
            <person name="Arakawa K."/>
        </authorList>
    </citation>
    <scope>NUCLEOTIDE SEQUENCE</scope>
</reference>
<gene>
    <name evidence="1" type="ORF">NPIL_35111</name>
</gene>
<sequence>MCWYGRSALGWGYTSDSEQANFMEQQGYSERQWKRQQGNFAKWRQFQQRILKRSWPKCCSWQKSKTAMASGNGAQDITKGFRFKTVTQKSHIEDSFQNFWVSERIYSYNLEKKAILCSFMPNCY</sequence>
<accession>A0A8X6UVE8</accession>
<protein>
    <submittedName>
        <fullName evidence="1">Uncharacterized protein</fullName>
    </submittedName>
</protein>
<evidence type="ECO:0000313" key="2">
    <source>
        <dbReference type="Proteomes" id="UP000887013"/>
    </source>
</evidence>
<dbReference type="Proteomes" id="UP000887013">
    <property type="component" value="Unassembled WGS sequence"/>
</dbReference>
<name>A0A8X6UVE8_NEPPI</name>
<dbReference type="EMBL" id="BMAW01039905">
    <property type="protein sequence ID" value="GFU57638.1"/>
    <property type="molecule type" value="Genomic_DNA"/>
</dbReference>
<evidence type="ECO:0000313" key="1">
    <source>
        <dbReference type="EMBL" id="GFU57638.1"/>
    </source>
</evidence>
<dbReference type="AlphaFoldDB" id="A0A8X6UVE8"/>
<keyword evidence="2" id="KW-1185">Reference proteome</keyword>
<proteinExistence type="predicted"/>